<reference evidence="9 10" key="1">
    <citation type="submission" date="2018-08" db="EMBL/GenBank/DDBJ databases">
        <title>A genome reference for cultivated species of the human gut microbiota.</title>
        <authorList>
            <person name="Zou Y."/>
            <person name="Xue W."/>
            <person name="Luo G."/>
        </authorList>
    </citation>
    <scope>NUCLEOTIDE SEQUENCE [LARGE SCALE GENOMIC DNA]</scope>
    <source>
        <strain evidence="9 10">AM47-6BH</strain>
    </source>
</reference>
<evidence type="ECO:0000256" key="7">
    <source>
        <dbReference type="PIRSR" id="PIRSR602481-1"/>
    </source>
</evidence>
<keyword evidence="4" id="KW-0805">Transcription regulation</keyword>
<feature type="binding site" evidence="7">
    <location>
        <position position="125"/>
    </location>
    <ligand>
        <name>Zn(2+)</name>
        <dbReference type="ChEBI" id="CHEBI:29105"/>
    </ligand>
</feature>
<protein>
    <submittedName>
        <fullName evidence="9">Transcriptional repressor</fullName>
    </submittedName>
</protein>
<reference evidence="8" key="2">
    <citation type="journal article" date="2020" name="Cell Host Microbe">
        <title>Functional and Genomic Variation between Human-Derived Isolates of Lachnospiraceae Reveals Inter- and Intra-Species Diversity.</title>
        <authorList>
            <person name="Sorbara M.T."/>
            <person name="Littmann E.R."/>
            <person name="Fontana E."/>
            <person name="Moody T.U."/>
            <person name="Kohout C.E."/>
            <person name="Gjonbalaj M."/>
            <person name="Eaton V."/>
            <person name="Seok R."/>
            <person name="Leiner I.M."/>
            <person name="Pamer E.G."/>
        </authorList>
    </citation>
    <scope>NUCLEOTIDE SEQUENCE</scope>
    <source>
        <strain evidence="8">MSK.17.79</strain>
    </source>
</reference>
<keyword evidence="3 7" id="KW-0862">Zinc</keyword>
<keyword evidence="5" id="KW-0238">DNA-binding</keyword>
<keyword evidence="2" id="KW-0678">Repressor</keyword>
<dbReference type="CDD" id="cd07153">
    <property type="entry name" value="Fur_like"/>
    <property type="match status" value="1"/>
</dbReference>
<dbReference type="Proteomes" id="UP000283721">
    <property type="component" value="Unassembled WGS sequence"/>
</dbReference>
<dbReference type="PANTHER" id="PTHR33202:SF7">
    <property type="entry name" value="FERRIC UPTAKE REGULATION PROTEIN"/>
    <property type="match status" value="1"/>
</dbReference>
<evidence type="ECO:0000256" key="5">
    <source>
        <dbReference type="ARBA" id="ARBA00023125"/>
    </source>
</evidence>
<comment type="caution">
    <text evidence="9">The sequence shown here is derived from an EMBL/GenBank/DDBJ whole genome shotgun (WGS) entry which is preliminary data.</text>
</comment>
<dbReference type="InterPro" id="IPR002481">
    <property type="entry name" value="FUR"/>
</dbReference>
<comment type="similarity">
    <text evidence="1">Belongs to the Fur family.</text>
</comment>
<organism evidence="9 10">
    <name type="scientific">Agathobacter rectalis</name>
    <dbReference type="NCBI Taxonomy" id="39491"/>
    <lineage>
        <taxon>Bacteria</taxon>
        <taxon>Bacillati</taxon>
        <taxon>Bacillota</taxon>
        <taxon>Clostridia</taxon>
        <taxon>Lachnospirales</taxon>
        <taxon>Lachnospiraceae</taxon>
        <taxon>Agathobacter</taxon>
    </lineage>
</organism>
<dbReference type="GO" id="GO:0000976">
    <property type="term" value="F:transcription cis-regulatory region binding"/>
    <property type="evidence" value="ECO:0007669"/>
    <property type="project" value="TreeGrafter"/>
</dbReference>
<name>A0A413Q2Q6_9FIRM</name>
<dbReference type="RefSeq" id="WP_118192715.1">
    <property type="nucleotide sequence ID" value="NZ_JAAILW010000014.1"/>
</dbReference>
<keyword evidence="6" id="KW-0804">Transcription</keyword>
<gene>
    <name evidence="9" type="ORF">DW967_16895</name>
    <name evidence="8" type="ORF">G4319_08565</name>
</gene>
<dbReference type="Proteomes" id="UP001193670">
    <property type="component" value="Unassembled WGS sequence"/>
</dbReference>
<evidence type="ECO:0000313" key="10">
    <source>
        <dbReference type="Proteomes" id="UP000283721"/>
    </source>
</evidence>
<dbReference type="GO" id="GO:1900376">
    <property type="term" value="P:regulation of secondary metabolite biosynthetic process"/>
    <property type="evidence" value="ECO:0007669"/>
    <property type="project" value="TreeGrafter"/>
</dbReference>
<comment type="cofactor">
    <cofactor evidence="7">
        <name>Zn(2+)</name>
        <dbReference type="ChEBI" id="CHEBI:29105"/>
    </cofactor>
    <text evidence="7">Binds 1 zinc ion per subunit.</text>
</comment>
<dbReference type="InterPro" id="IPR043135">
    <property type="entry name" value="Fur_C"/>
</dbReference>
<evidence type="ECO:0000313" key="9">
    <source>
        <dbReference type="EMBL" id="RGZ87889.1"/>
    </source>
</evidence>
<proteinExistence type="inferred from homology"/>
<dbReference type="Pfam" id="PF01475">
    <property type="entry name" value="FUR"/>
    <property type="match status" value="1"/>
</dbReference>
<dbReference type="GO" id="GO:0003700">
    <property type="term" value="F:DNA-binding transcription factor activity"/>
    <property type="evidence" value="ECO:0007669"/>
    <property type="project" value="InterPro"/>
</dbReference>
<dbReference type="AlphaFoldDB" id="A0A413Q2Q6"/>
<evidence type="ECO:0000256" key="1">
    <source>
        <dbReference type="ARBA" id="ARBA00007957"/>
    </source>
</evidence>
<evidence type="ECO:0000256" key="4">
    <source>
        <dbReference type="ARBA" id="ARBA00023015"/>
    </source>
</evidence>
<dbReference type="Gene3D" id="3.30.1490.190">
    <property type="match status" value="1"/>
</dbReference>
<dbReference type="EMBL" id="QSES01000056">
    <property type="protein sequence ID" value="RGZ87889.1"/>
    <property type="molecule type" value="Genomic_DNA"/>
</dbReference>
<evidence type="ECO:0000256" key="6">
    <source>
        <dbReference type="ARBA" id="ARBA00023163"/>
    </source>
</evidence>
<dbReference type="InterPro" id="IPR036388">
    <property type="entry name" value="WH-like_DNA-bd_sf"/>
</dbReference>
<dbReference type="GO" id="GO:0008270">
    <property type="term" value="F:zinc ion binding"/>
    <property type="evidence" value="ECO:0007669"/>
    <property type="project" value="TreeGrafter"/>
</dbReference>
<accession>A0A413Q2Q6</accession>
<feature type="binding site" evidence="7">
    <location>
        <position position="82"/>
    </location>
    <ligand>
        <name>Zn(2+)</name>
        <dbReference type="ChEBI" id="CHEBI:29105"/>
    </ligand>
</feature>
<feature type="binding site" evidence="7">
    <location>
        <position position="122"/>
    </location>
    <ligand>
        <name>Zn(2+)</name>
        <dbReference type="ChEBI" id="CHEBI:29105"/>
    </ligand>
</feature>
<dbReference type="InterPro" id="IPR036390">
    <property type="entry name" value="WH_DNA-bd_sf"/>
</dbReference>
<evidence type="ECO:0000256" key="2">
    <source>
        <dbReference type="ARBA" id="ARBA00022491"/>
    </source>
</evidence>
<dbReference type="PANTHER" id="PTHR33202">
    <property type="entry name" value="ZINC UPTAKE REGULATION PROTEIN"/>
    <property type="match status" value="1"/>
</dbReference>
<feature type="binding site" evidence="7">
    <location>
        <position position="85"/>
    </location>
    <ligand>
        <name>Zn(2+)</name>
        <dbReference type="ChEBI" id="CHEBI:29105"/>
    </ligand>
</feature>
<evidence type="ECO:0000313" key="8">
    <source>
        <dbReference type="EMBL" id="NSC27398.1"/>
    </source>
</evidence>
<dbReference type="GO" id="GO:0045892">
    <property type="term" value="P:negative regulation of DNA-templated transcription"/>
    <property type="evidence" value="ECO:0007669"/>
    <property type="project" value="TreeGrafter"/>
</dbReference>
<keyword evidence="7" id="KW-0479">Metal-binding</keyword>
<dbReference type="Gene3D" id="1.10.10.10">
    <property type="entry name" value="Winged helix-like DNA-binding domain superfamily/Winged helix DNA-binding domain"/>
    <property type="match status" value="1"/>
</dbReference>
<reference evidence="8" key="3">
    <citation type="submission" date="2020-02" db="EMBL/GenBank/DDBJ databases">
        <authorList>
            <person name="Littmann E."/>
            <person name="Sorbara M."/>
        </authorList>
    </citation>
    <scope>NUCLEOTIDE SEQUENCE</scope>
    <source>
        <strain evidence="8">MSK.17.79</strain>
    </source>
</reference>
<dbReference type="SUPFAM" id="SSF46785">
    <property type="entry name" value="Winged helix' DNA-binding domain"/>
    <property type="match status" value="1"/>
</dbReference>
<dbReference type="EMBL" id="JAAILW010000014">
    <property type="protein sequence ID" value="NSC27398.1"/>
    <property type="molecule type" value="Genomic_DNA"/>
</dbReference>
<sequence length="140" mass="16350">MTNRRNTIQKDLVRNAVYEMKKHVTANEVYEFIKEAYPTIGKGTVYRNLDILIEEGALRKIEVPDGPNRFDFTLNNHYHVRCVKCGDISDVDMDEIPNLLERIHNTHGIKFLDYDILFKGICLKCREKEKEELHGQKGNV</sequence>
<evidence type="ECO:0000256" key="3">
    <source>
        <dbReference type="ARBA" id="ARBA00022833"/>
    </source>
</evidence>